<dbReference type="Pfam" id="PF09699">
    <property type="entry name" value="Paired_CXXCH_1"/>
    <property type="match status" value="1"/>
</dbReference>
<gene>
    <name evidence="3" type="ORF">KI810_05060</name>
</gene>
<keyword evidence="4" id="KW-1185">Reference proteome</keyword>
<comment type="caution">
    <text evidence="3">The sequence shown here is derived from an EMBL/GenBank/DDBJ whole genome shotgun (WGS) entry which is preliminary data.</text>
</comment>
<feature type="signal peptide" evidence="1">
    <location>
        <begin position="1"/>
        <end position="37"/>
    </location>
</feature>
<dbReference type="InterPro" id="IPR036280">
    <property type="entry name" value="Multihaem_cyt_sf"/>
</dbReference>
<feature type="domain" description="Doubled CXXCH motif" evidence="2">
    <location>
        <begin position="168"/>
        <end position="201"/>
    </location>
</feature>
<feature type="chain" id="PRO_5047172986" description="Doubled CXXCH motif domain-containing protein" evidence="1">
    <location>
        <begin position="38"/>
        <end position="202"/>
    </location>
</feature>
<name>A0ABS5SAM5_9BACT</name>
<evidence type="ECO:0000259" key="2">
    <source>
        <dbReference type="Pfam" id="PF09699"/>
    </source>
</evidence>
<keyword evidence="1" id="KW-0732">Signal</keyword>
<accession>A0ABS5SAM5</accession>
<dbReference type="RefSeq" id="WP_214174359.1">
    <property type="nucleotide sequence ID" value="NZ_JAHCVK010000001.1"/>
</dbReference>
<dbReference type="SUPFAM" id="SSF48695">
    <property type="entry name" value="Multiheme cytochromes"/>
    <property type="match status" value="1"/>
</dbReference>
<dbReference type="InterPro" id="IPR010177">
    <property type="entry name" value="Paired_CXXCH_1"/>
</dbReference>
<protein>
    <recommendedName>
        <fullName evidence="2">Doubled CXXCH motif domain-containing protein</fullName>
    </recommendedName>
</protein>
<evidence type="ECO:0000313" key="3">
    <source>
        <dbReference type="EMBL" id="MBT0652416.1"/>
    </source>
</evidence>
<evidence type="ECO:0000313" key="4">
    <source>
        <dbReference type="Proteomes" id="UP000756860"/>
    </source>
</evidence>
<proteinExistence type="predicted"/>
<reference evidence="3 4" key="1">
    <citation type="submission" date="2021-05" db="EMBL/GenBank/DDBJ databases">
        <title>The draft genome of Geobacter luticola JCM 17780.</title>
        <authorList>
            <person name="Xu Z."/>
            <person name="Masuda Y."/>
            <person name="Itoh H."/>
            <person name="Senoo K."/>
        </authorList>
    </citation>
    <scope>NUCLEOTIDE SEQUENCE [LARGE SCALE GENOMIC DNA]</scope>
    <source>
        <strain evidence="3 4">JCM 17780</strain>
    </source>
</reference>
<dbReference type="Proteomes" id="UP000756860">
    <property type="component" value="Unassembled WGS sequence"/>
</dbReference>
<dbReference type="EMBL" id="JAHCVK010000001">
    <property type="protein sequence ID" value="MBT0652416.1"/>
    <property type="molecule type" value="Genomic_DNA"/>
</dbReference>
<evidence type="ECO:0000256" key="1">
    <source>
        <dbReference type="SAM" id="SignalP"/>
    </source>
</evidence>
<organism evidence="3 4">
    <name type="scientific">Geomobilimonas luticola</name>
    <dbReference type="NCBI Taxonomy" id="1114878"/>
    <lineage>
        <taxon>Bacteria</taxon>
        <taxon>Pseudomonadati</taxon>
        <taxon>Thermodesulfobacteriota</taxon>
        <taxon>Desulfuromonadia</taxon>
        <taxon>Geobacterales</taxon>
        <taxon>Geobacteraceae</taxon>
        <taxon>Geomobilimonas</taxon>
    </lineage>
</organism>
<sequence>MVNNHHVVNWFRKGLVAASICSAALLAVVADSGQVTAESTSNSMCDYAVYLGETGPREKFLTMRDEMHRAAQERATSDERFRINLSIFPGGKQERQIDSVSQGCLGCHDEKGVVVNGGPGLPAGVVNAEMAKMSSNHPIGMDYEAASLLKKNLHSAAELPQNMVLVEGKLSCITCHDPLNRESKHLAVGSNRSILCFACHNM</sequence>